<name>A0A3E4WYC8_9FIRM</name>
<proteinExistence type="predicted"/>
<sequence>MENNKQNYIIFADVLSDEVRYLCRRADGSLYTCTVAADANGFYEKDATDVSEIEARIFISTAFNRAMSII</sequence>
<dbReference type="EMBL" id="QSTI01000018">
    <property type="protein sequence ID" value="RGM47192.1"/>
    <property type="molecule type" value="Genomic_DNA"/>
</dbReference>
<evidence type="ECO:0000313" key="2">
    <source>
        <dbReference type="Proteomes" id="UP000260717"/>
    </source>
</evidence>
<comment type="caution">
    <text evidence="1">The sequence shown here is derived from an EMBL/GenBank/DDBJ whole genome shotgun (WGS) entry which is preliminary data.</text>
</comment>
<evidence type="ECO:0000313" key="1">
    <source>
        <dbReference type="EMBL" id="RGM47192.1"/>
    </source>
</evidence>
<dbReference type="AlphaFoldDB" id="A0A3E4WYC8"/>
<reference evidence="1 2" key="1">
    <citation type="submission" date="2018-08" db="EMBL/GenBank/DDBJ databases">
        <title>A genome reference for cultivated species of the human gut microbiota.</title>
        <authorList>
            <person name="Zou Y."/>
            <person name="Xue W."/>
            <person name="Luo G."/>
        </authorList>
    </citation>
    <scope>NUCLEOTIDE SEQUENCE [LARGE SCALE GENOMIC DNA]</scope>
    <source>
        <strain evidence="1 2">OM08-12AT</strain>
    </source>
</reference>
<dbReference type="RefSeq" id="WP_117715266.1">
    <property type="nucleotide sequence ID" value="NZ_QSTI01000018.1"/>
</dbReference>
<dbReference type="Proteomes" id="UP000260717">
    <property type="component" value="Unassembled WGS sequence"/>
</dbReference>
<gene>
    <name evidence="1" type="ORF">DXC13_10955</name>
</gene>
<organism evidence="1 2">
    <name type="scientific">Agathobacter rectalis</name>
    <dbReference type="NCBI Taxonomy" id="39491"/>
    <lineage>
        <taxon>Bacteria</taxon>
        <taxon>Bacillati</taxon>
        <taxon>Bacillota</taxon>
        <taxon>Clostridia</taxon>
        <taxon>Lachnospirales</taxon>
        <taxon>Lachnospiraceae</taxon>
        <taxon>Agathobacter</taxon>
    </lineage>
</organism>
<protein>
    <submittedName>
        <fullName evidence="1">Uncharacterized protein</fullName>
    </submittedName>
</protein>
<accession>A0A3E4WYC8</accession>